<gene>
    <name evidence="2" type="ORF">POL25_07560</name>
</gene>
<dbReference type="RefSeq" id="WP_272085234.1">
    <property type="nucleotide sequence ID" value="NZ_JAQNDL010000001.1"/>
</dbReference>
<protein>
    <submittedName>
        <fullName evidence="2">Uncharacterized protein</fullName>
    </submittedName>
</protein>
<feature type="compositionally biased region" description="Basic and acidic residues" evidence="1">
    <location>
        <begin position="1"/>
        <end position="10"/>
    </location>
</feature>
<organism evidence="2 3">
    <name type="scientific">Nannocystis bainbridge</name>
    <dbReference type="NCBI Taxonomy" id="2995303"/>
    <lineage>
        <taxon>Bacteria</taxon>
        <taxon>Pseudomonadati</taxon>
        <taxon>Myxococcota</taxon>
        <taxon>Polyangia</taxon>
        <taxon>Nannocystales</taxon>
        <taxon>Nannocystaceae</taxon>
        <taxon>Nannocystis</taxon>
    </lineage>
</organism>
<dbReference type="Proteomes" id="UP001221686">
    <property type="component" value="Unassembled WGS sequence"/>
</dbReference>
<evidence type="ECO:0000313" key="2">
    <source>
        <dbReference type="EMBL" id="MDC0716743.1"/>
    </source>
</evidence>
<dbReference type="EMBL" id="JAQNDL010000001">
    <property type="protein sequence ID" value="MDC0716743.1"/>
    <property type="molecule type" value="Genomic_DNA"/>
</dbReference>
<accession>A0ABT5DUE2</accession>
<name>A0ABT5DUE2_9BACT</name>
<feature type="region of interest" description="Disordered" evidence="1">
    <location>
        <begin position="1"/>
        <end position="21"/>
    </location>
</feature>
<comment type="caution">
    <text evidence="2">The sequence shown here is derived from an EMBL/GenBank/DDBJ whole genome shotgun (WGS) entry which is preliminary data.</text>
</comment>
<keyword evidence="3" id="KW-1185">Reference proteome</keyword>
<reference evidence="2 3" key="1">
    <citation type="submission" date="2022-11" db="EMBL/GenBank/DDBJ databases">
        <title>Minimal conservation of predation-associated metabolite biosynthetic gene clusters underscores biosynthetic potential of Myxococcota including descriptions for ten novel species: Archangium lansinium sp. nov., Myxococcus landrumus sp. nov., Nannocystis bai.</title>
        <authorList>
            <person name="Ahearne A."/>
            <person name="Stevens C."/>
            <person name="Dowd S."/>
        </authorList>
    </citation>
    <scope>NUCLEOTIDE SEQUENCE [LARGE SCALE GENOMIC DNA]</scope>
    <source>
        <strain evidence="2 3">BB15-2</strain>
    </source>
</reference>
<evidence type="ECO:0000313" key="3">
    <source>
        <dbReference type="Proteomes" id="UP001221686"/>
    </source>
</evidence>
<proteinExistence type="predicted"/>
<sequence>MPRRPTDPRARGHGPGTLWGPRHGLQVENLWSWDGSQLDLVEEAIAHQRY</sequence>
<evidence type="ECO:0000256" key="1">
    <source>
        <dbReference type="SAM" id="MobiDB-lite"/>
    </source>
</evidence>